<evidence type="ECO:0000313" key="3">
    <source>
        <dbReference type="EMBL" id="GAA2249300.1"/>
    </source>
</evidence>
<dbReference type="SUPFAM" id="SSF55874">
    <property type="entry name" value="ATPase domain of HSP90 chaperone/DNA topoisomerase II/histidine kinase"/>
    <property type="match status" value="1"/>
</dbReference>
<keyword evidence="1" id="KW-0723">Serine/threonine-protein kinase</keyword>
<keyword evidence="1" id="KW-0418">Kinase</keyword>
<dbReference type="InterPro" id="IPR003594">
    <property type="entry name" value="HATPase_dom"/>
</dbReference>
<feature type="domain" description="Histidine kinase/HSP90-like ATPase" evidence="2">
    <location>
        <begin position="29"/>
        <end position="132"/>
    </location>
</feature>
<dbReference type="Pfam" id="PF13581">
    <property type="entry name" value="HATPase_c_2"/>
    <property type="match status" value="1"/>
</dbReference>
<proteinExistence type="predicted"/>
<protein>
    <recommendedName>
        <fullName evidence="2">Histidine kinase/HSP90-like ATPase domain-containing protein</fullName>
    </recommendedName>
</protein>
<evidence type="ECO:0000313" key="4">
    <source>
        <dbReference type="Proteomes" id="UP001500305"/>
    </source>
</evidence>
<dbReference type="CDD" id="cd16936">
    <property type="entry name" value="HATPase_RsbW-like"/>
    <property type="match status" value="1"/>
</dbReference>
<evidence type="ECO:0000259" key="2">
    <source>
        <dbReference type="Pfam" id="PF13581"/>
    </source>
</evidence>
<evidence type="ECO:0000256" key="1">
    <source>
        <dbReference type="ARBA" id="ARBA00022527"/>
    </source>
</evidence>
<dbReference type="PANTHER" id="PTHR35526">
    <property type="entry name" value="ANTI-SIGMA-F FACTOR RSBW-RELATED"/>
    <property type="match status" value="1"/>
</dbReference>
<comment type="caution">
    <text evidence="3">The sequence shown here is derived from an EMBL/GenBank/DDBJ whole genome shotgun (WGS) entry which is preliminary data.</text>
</comment>
<keyword evidence="4" id="KW-1185">Reference proteome</keyword>
<dbReference type="EMBL" id="BAAATR010000014">
    <property type="protein sequence ID" value="GAA2249300.1"/>
    <property type="molecule type" value="Genomic_DNA"/>
</dbReference>
<gene>
    <name evidence="3" type="ORF">GCM10010430_34980</name>
</gene>
<dbReference type="InterPro" id="IPR050267">
    <property type="entry name" value="Anti-sigma-factor_SerPK"/>
</dbReference>
<organism evidence="3 4">
    <name type="scientific">Kitasatospora cystarginea</name>
    <dbReference type="NCBI Taxonomy" id="58350"/>
    <lineage>
        <taxon>Bacteria</taxon>
        <taxon>Bacillati</taxon>
        <taxon>Actinomycetota</taxon>
        <taxon>Actinomycetes</taxon>
        <taxon>Kitasatosporales</taxon>
        <taxon>Streptomycetaceae</taxon>
        <taxon>Kitasatospora</taxon>
    </lineage>
</organism>
<reference evidence="3 4" key="1">
    <citation type="journal article" date="2019" name="Int. J. Syst. Evol. Microbiol.">
        <title>The Global Catalogue of Microorganisms (GCM) 10K type strain sequencing project: providing services to taxonomists for standard genome sequencing and annotation.</title>
        <authorList>
            <consortium name="The Broad Institute Genomics Platform"/>
            <consortium name="The Broad Institute Genome Sequencing Center for Infectious Disease"/>
            <person name="Wu L."/>
            <person name="Ma J."/>
        </authorList>
    </citation>
    <scope>NUCLEOTIDE SEQUENCE [LARGE SCALE GENOMIC DNA]</scope>
    <source>
        <strain evidence="3 4">JCM 7356</strain>
    </source>
</reference>
<name>A0ABN3E5L6_9ACTN</name>
<dbReference type="PANTHER" id="PTHR35526:SF3">
    <property type="entry name" value="ANTI-SIGMA-F FACTOR RSBW"/>
    <property type="match status" value="1"/>
</dbReference>
<sequence length="191" mass="20037">MNPALIRSRRLRINATGTWDQRAQAAHDGRTEVASIASGWGITGPDLDTVSLIASELITNAAMYAPGNLLVGVHLAPEGTAMVVEVYDGKPGTLAPTSTGDQDEHGRGLLLVDAMAAHWGVTATAHGKRTWAQIEVNPAVEVPAPSRATRRAALINDLIRCGQYRAVGATTHGTGTVPPIRALARTPALAR</sequence>
<dbReference type="RefSeq" id="WP_344637332.1">
    <property type="nucleotide sequence ID" value="NZ_BAAATR010000014.1"/>
</dbReference>
<dbReference type="InterPro" id="IPR036890">
    <property type="entry name" value="HATPase_C_sf"/>
</dbReference>
<accession>A0ABN3E5L6</accession>
<keyword evidence="1" id="KW-0808">Transferase</keyword>
<dbReference type="Gene3D" id="3.30.565.10">
    <property type="entry name" value="Histidine kinase-like ATPase, C-terminal domain"/>
    <property type="match status" value="1"/>
</dbReference>
<dbReference type="Proteomes" id="UP001500305">
    <property type="component" value="Unassembled WGS sequence"/>
</dbReference>